<dbReference type="EMBL" id="BAAARV010000046">
    <property type="protein sequence ID" value="GAA2359942.1"/>
    <property type="molecule type" value="Genomic_DNA"/>
</dbReference>
<dbReference type="PANTHER" id="PTHR45527">
    <property type="entry name" value="NONRIBOSOMAL PEPTIDE SYNTHETASE"/>
    <property type="match status" value="1"/>
</dbReference>
<dbReference type="InterPro" id="IPR029058">
    <property type="entry name" value="AB_hydrolase_fold"/>
</dbReference>
<dbReference type="PROSITE" id="PS50075">
    <property type="entry name" value="CARRIER"/>
    <property type="match status" value="1"/>
</dbReference>
<dbReference type="SUPFAM" id="SSF56801">
    <property type="entry name" value="Acetyl-CoA synthetase-like"/>
    <property type="match status" value="1"/>
</dbReference>
<dbReference type="Gene3D" id="3.30.300.30">
    <property type="match status" value="1"/>
</dbReference>
<dbReference type="InterPro" id="IPR009081">
    <property type="entry name" value="PP-bd_ACP"/>
</dbReference>
<protein>
    <recommendedName>
        <fullName evidence="1">Carrier domain-containing protein</fullName>
    </recommendedName>
</protein>
<dbReference type="InterPro" id="IPR020845">
    <property type="entry name" value="AMP-binding_CS"/>
</dbReference>
<name>A0ABP5TUM8_9ACTN</name>
<dbReference type="Pfam" id="PF00501">
    <property type="entry name" value="AMP-binding"/>
    <property type="match status" value="1"/>
</dbReference>
<dbReference type="InterPro" id="IPR000873">
    <property type="entry name" value="AMP-dep_synth/lig_dom"/>
</dbReference>
<dbReference type="InterPro" id="IPR042099">
    <property type="entry name" value="ANL_N_sf"/>
</dbReference>
<organism evidence="2 3">
    <name type="scientific">Dactylosporangium salmoneum</name>
    <dbReference type="NCBI Taxonomy" id="53361"/>
    <lineage>
        <taxon>Bacteria</taxon>
        <taxon>Bacillati</taxon>
        <taxon>Actinomycetota</taxon>
        <taxon>Actinomycetes</taxon>
        <taxon>Micromonosporales</taxon>
        <taxon>Micromonosporaceae</taxon>
        <taxon>Dactylosporangium</taxon>
    </lineage>
</organism>
<feature type="domain" description="Carrier" evidence="1">
    <location>
        <begin position="520"/>
        <end position="595"/>
    </location>
</feature>
<dbReference type="SUPFAM" id="SSF47336">
    <property type="entry name" value="ACP-like"/>
    <property type="match status" value="1"/>
</dbReference>
<evidence type="ECO:0000313" key="2">
    <source>
        <dbReference type="EMBL" id="GAA2359942.1"/>
    </source>
</evidence>
<dbReference type="Proteomes" id="UP001501444">
    <property type="component" value="Unassembled WGS sequence"/>
</dbReference>
<dbReference type="Gene3D" id="3.40.50.12780">
    <property type="entry name" value="N-terminal domain of ligase-like"/>
    <property type="match status" value="1"/>
</dbReference>
<dbReference type="PANTHER" id="PTHR45527:SF1">
    <property type="entry name" value="FATTY ACID SYNTHASE"/>
    <property type="match status" value="1"/>
</dbReference>
<comment type="caution">
    <text evidence="2">The sequence shown here is derived from an EMBL/GenBank/DDBJ whole genome shotgun (WGS) entry which is preliminary data.</text>
</comment>
<dbReference type="Gene3D" id="3.40.50.1820">
    <property type="entry name" value="alpha/beta hydrolase"/>
    <property type="match status" value="1"/>
</dbReference>
<sequence length="615" mass="65538">MTTTLPATTRPVTTVLDLIESRPPDAPAVVAGSDRLTYRDLDERANHLANRLARLGVATEARVGVFLERSAEALVAVLGVWKAGAAYVPLDMENAPERLRLIVADCAARVVVTRPHLAAELAAVLGERVTVLVLGGDEDRAAAPPPRSIVPASLGYVVYTSGSTGVPKGVMSTHEGLLTTYRSWERAFALRGTVTAHAQMANFGFDGYLGELVRALCTGAKLVVCPKEVLLRPDRLLQLLRREGVDAADFVPPVLRALVRHAEATGQSLSFLKMIIVGSDTYRAAELVRIRRLGGPDTTVINCYGLSEASIDSTCYVSPAEEEHGDAVLIGTPLPGTEIWILDDELQPAPPGATGTIYVAGPTLARGYNGDPAATAASFVPHPRSDEPGRRLYRTGDRARLRTGPGGPHIEFLGRQDHQIKVNGYRVELGEIEAALRGLPGVREAAVTADGGLRAHLVVADPAAPTDWAAVLRGRLPHYMRPERFTVHEQLPITRHGKLDRAALARHPSAAVAPAPAAVAPRSATERELAGLWATVLDGPAPGVHDDFFAAGGDSFLAMRLIALVTARWAVEPPVRSLFANPTVAGFAAVIDALAPAGPYDEIVPVPRELIEEDE</sequence>
<dbReference type="RefSeq" id="WP_344615356.1">
    <property type="nucleotide sequence ID" value="NZ_BAAARV010000046.1"/>
</dbReference>
<keyword evidence="3" id="KW-1185">Reference proteome</keyword>
<proteinExistence type="predicted"/>
<accession>A0ABP5TUM8</accession>
<gene>
    <name evidence="2" type="ORF">GCM10010170_054540</name>
</gene>
<evidence type="ECO:0000259" key="1">
    <source>
        <dbReference type="PROSITE" id="PS50075"/>
    </source>
</evidence>
<dbReference type="PROSITE" id="PS00455">
    <property type="entry name" value="AMP_BINDING"/>
    <property type="match status" value="1"/>
</dbReference>
<dbReference type="Pfam" id="PF00550">
    <property type="entry name" value="PP-binding"/>
    <property type="match status" value="1"/>
</dbReference>
<dbReference type="CDD" id="cd05930">
    <property type="entry name" value="A_NRPS"/>
    <property type="match status" value="1"/>
</dbReference>
<evidence type="ECO:0000313" key="3">
    <source>
        <dbReference type="Proteomes" id="UP001501444"/>
    </source>
</evidence>
<dbReference type="InterPro" id="IPR036736">
    <property type="entry name" value="ACP-like_sf"/>
</dbReference>
<dbReference type="Pfam" id="PF13193">
    <property type="entry name" value="AMP-binding_C"/>
    <property type="match status" value="1"/>
</dbReference>
<reference evidence="3" key="1">
    <citation type="journal article" date="2019" name="Int. J. Syst. Evol. Microbiol.">
        <title>The Global Catalogue of Microorganisms (GCM) 10K type strain sequencing project: providing services to taxonomists for standard genome sequencing and annotation.</title>
        <authorList>
            <consortium name="The Broad Institute Genomics Platform"/>
            <consortium name="The Broad Institute Genome Sequencing Center for Infectious Disease"/>
            <person name="Wu L."/>
            <person name="Ma J."/>
        </authorList>
    </citation>
    <scope>NUCLEOTIDE SEQUENCE [LARGE SCALE GENOMIC DNA]</scope>
    <source>
        <strain evidence="3">JCM 3272</strain>
    </source>
</reference>
<dbReference type="InterPro" id="IPR045851">
    <property type="entry name" value="AMP-bd_C_sf"/>
</dbReference>
<dbReference type="InterPro" id="IPR010071">
    <property type="entry name" value="AA_adenyl_dom"/>
</dbReference>
<dbReference type="InterPro" id="IPR025110">
    <property type="entry name" value="AMP-bd_C"/>
</dbReference>
<dbReference type="NCBIfam" id="TIGR01733">
    <property type="entry name" value="AA-adenyl-dom"/>
    <property type="match status" value="1"/>
</dbReference>